<accession>A0AAW0KAX3</accession>
<evidence type="ECO:0000256" key="8">
    <source>
        <dbReference type="SAM" id="Phobius"/>
    </source>
</evidence>
<evidence type="ECO:0000256" key="1">
    <source>
        <dbReference type="ARBA" id="ARBA00004141"/>
    </source>
</evidence>
<dbReference type="PANTHER" id="PTHR11706:SF77">
    <property type="entry name" value="METAL TRANSPORTER NRAMP5"/>
    <property type="match status" value="1"/>
</dbReference>
<comment type="caution">
    <text evidence="9">The sequence shown here is derived from an EMBL/GenBank/DDBJ whole genome shotgun (WGS) entry which is preliminary data.</text>
</comment>
<keyword evidence="3" id="KW-0813">Transport</keyword>
<keyword evidence="7 8" id="KW-0472">Membrane</keyword>
<dbReference type="PRINTS" id="PR00447">
    <property type="entry name" value="NATRESASSCMP"/>
</dbReference>
<evidence type="ECO:0000256" key="4">
    <source>
        <dbReference type="ARBA" id="ARBA00022692"/>
    </source>
</evidence>
<evidence type="ECO:0000256" key="2">
    <source>
        <dbReference type="ARBA" id="ARBA00009965"/>
    </source>
</evidence>
<dbReference type="GO" id="GO:0005886">
    <property type="term" value="C:plasma membrane"/>
    <property type="evidence" value="ECO:0007669"/>
    <property type="project" value="TreeGrafter"/>
</dbReference>
<dbReference type="GO" id="GO:0034755">
    <property type="term" value="P:iron ion transmembrane transport"/>
    <property type="evidence" value="ECO:0007669"/>
    <property type="project" value="TreeGrafter"/>
</dbReference>
<dbReference type="EMBL" id="PKMF04000352">
    <property type="protein sequence ID" value="KAK7836463.1"/>
    <property type="molecule type" value="Genomic_DNA"/>
</dbReference>
<feature type="non-terminal residue" evidence="9">
    <location>
        <position position="1"/>
    </location>
</feature>
<evidence type="ECO:0000256" key="6">
    <source>
        <dbReference type="ARBA" id="ARBA00023065"/>
    </source>
</evidence>
<name>A0AAW0KAX3_QUESU</name>
<dbReference type="InterPro" id="IPR001046">
    <property type="entry name" value="NRAMP_fam"/>
</dbReference>
<organism evidence="9 10">
    <name type="scientific">Quercus suber</name>
    <name type="common">Cork oak</name>
    <dbReference type="NCBI Taxonomy" id="58331"/>
    <lineage>
        <taxon>Eukaryota</taxon>
        <taxon>Viridiplantae</taxon>
        <taxon>Streptophyta</taxon>
        <taxon>Embryophyta</taxon>
        <taxon>Tracheophyta</taxon>
        <taxon>Spermatophyta</taxon>
        <taxon>Magnoliopsida</taxon>
        <taxon>eudicotyledons</taxon>
        <taxon>Gunneridae</taxon>
        <taxon>Pentapetalae</taxon>
        <taxon>rosids</taxon>
        <taxon>fabids</taxon>
        <taxon>Fagales</taxon>
        <taxon>Fagaceae</taxon>
        <taxon>Quercus</taxon>
    </lineage>
</organism>
<dbReference type="PANTHER" id="PTHR11706">
    <property type="entry name" value="SOLUTE CARRIER PROTEIN FAMILY 11 MEMBER"/>
    <property type="match status" value="1"/>
</dbReference>
<feature type="transmembrane region" description="Helical" evidence="8">
    <location>
        <begin position="107"/>
        <end position="126"/>
    </location>
</feature>
<dbReference type="GO" id="GO:0005384">
    <property type="term" value="F:manganese ion transmembrane transporter activity"/>
    <property type="evidence" value="ECO:0007669"/>
    <property type="project" value="TreeGrafter"/>
</dbReference>
<evidence type="ECO:0000256" key="5">
    <source>
        <dbReference type="ARBA" id="ARBA00022989"/>
    </source>
</evidence>
<proteinExistence type="inferred from homology"/>
<dbReference type="AlphaFoldDB" id="A0AAW0KAX3"/>
<dbReference type="Proteomes" id="UP000237347">
    <property type="component" value="Unassembled WGS sequence"/>
</dbReference>
<keyword evidence="4 8" id="KW-0812">Transmembrane</keyword>
<evidence type="ECO:0000313" key="9">
    <source>
        <dbReference type="EMBL" id="KAK7836463.1"/>
    </source>
</evidence>
<evidence type="ECO:0000256" key="3">
    <source>
        <dbReference type="ARBA" id="ARBA00022448"/>
    </source>
</evidence>
<dbReference type="Pfam" id="PF01566">
    <property type="entry name" value="Nramp"/>
    <property type="match status" value="1"/>
</dbReference>
<protein>
    <submittedName>
        <fullName evidence="9">Metal transporter nramp1</fullName>
    </submittedName>
</protein>
<reference evidence="9 10" key="1">
    <citation type="journal article" date="2018" name="Sci. Data">
        <title>The draft genome sequence of cork oak.</title>
        <authorList>
            <person name="Ramos A.M."/>
            <person name="Usie A."/>
            <person name="Barbosa P."/>
            <person name="Barros P.M."/>
            <person name="Capote T."/>
            <person name="Chaves I."/>
            <person name="Simoes F."/>
            <person name="Abreu I."/>
            <person name="Carrasquinho I."/>
            <person name="Faro C."/>
            <person name="Guimaraes J.B."/>
            <person name="Mendonca D."/>
            <person name="Nobrega F."/>
            <person name="Rodrigues L."/>
            <person name="Saibo N.J.M."/>
            <person name="Varela M.C."/>
            <person name="Egas C."/>
            <person name="Matos J."/>
            <person name="Miguel C.M."/>
            <person name="Oliveira M.M."/>
            <person name="Ricardo C.P."/>
            <person name="Goncalves S."/>
        </authorList>
    </citation>
    <scope>NUCLEOTIDE SEQUENCE [LARGE SCALE GENOMIC DNA]</scope>
    <source>
        <strain evidence="10">cv. HL8</strain>
    </source>
</reference>
<feature type="transmembrane region" description="Helical" evidence="8">
    <location>
        <begin position="132"/>
        <end position="156"/>
    </location>
</feature>
<comment type="subcellular location">
    <subcellularLocation>
        <location evidence="1">Membrane</location>
        <topology evidence="1">Multi-pass membrane protein</topology>
    </subcellularLocation>
</comment>
<feature type="transmembrane region" description="Helical" evidence="8">
    <location>
        <begin position="6"/>
        <end position="27"/>
    </location>
</feature>
<gene>
    <name evidence="9" type="primary">NRAMP1_4</name>
    <name evidence="9" type="ORF">CFP56_022448</name>
</gene>
<keyword evidence="10" id="KW-1185">Reference proteome</keyword>
<dbReference type="GO" id="GO:0015086">
    <property type="term" value="F:cadmium ion transmembrane transporter activity"/>
    <property type="evidence" value="ECO:0007669"/>
    <property type="project" value="TreeGrafter"/>
</dbReference>
<evidence type="ECO:0000256" key="7">
    <source>
        <dbReference type="ARBA" id="ARBA00023136"/>
    </source>
</evidence>
<evidence type="ECO:0000313" key="10">
    <source>
        <dbReference type="Proteomes" id="UP000237347"/>
    </source>
</evidence>
<keyword evidence="5 8" id="KW-1133">Transmembrane helix</keyword>
<sequence length="247" mass="27023">DACQFYLIETGFALVVAFFINIAIISVSGTICSANNMSDDIANQCNNLNLDSAPFLLKNVLGRSSSTIYGIALLASGQSSSITSTYSGQFIMQGFLDLKMRKWIRNLMTRCIAIAPSLIVSIIGGSKGAAKLIIISTMVLAFEVPFALIPLLKFSYSNPKMGPHKNSIYIANVFIGIIVFPPMLIYVLAILYLTFRKDTAVTFTEPITLDQPMAQNNMEQGLSNSYEVVEADHIPYSEDLVDIPLPE</sequence>
<feature type="transmembrane region" description="Helical" evidence="8">
    <location>
        <begin position="168"/>
        <end position="195"/>
    </location>
</feature>
<keyword evidence="6" id="KW-0406">Ion transport</keyword>
<comment type="similarity">
    <text evidence="2">Belongs to the NRAMP (TC 2.A.55) family.</text>
</comment>